<dbReference type="AlphaFoldDB" id="A0A6J6CAY6"/>
<dbReference type="EMBL" id="CAEZSL010000128">
    <property type="protein sequence ID" value="CAB4548491.1"/>
    <property type="molecule type" value="Genomic_DNA"/>
</dbReference>
<gene>
    <name evidence="1" type="ORF">UFOPK1421_01116</name>
    <name evidence="2" type="ORF">UFOPK1820_01202</name>
    <name evidence="3" type="ORF">UFOPK4275_00661</name>
</gene>
<accession>A0A6J6CAY6</accession>
<name>A0A6J6CAY6_9ZZZZ</name>
<evidence type="ECO:0000313" key="2">
    <source>
        <dbReference type="EMBL" id="CAB4608578.1"/>
    </source>
</evidence>
<evidence type="ECO:0000313" key="3">
    <source>
        <dbReference type="EMBL" id="CAB5049053.1"/>
    </source>
</evidence>
<reference evidence="1" key="1">
    <citation type="submission" date="2020-05" db="EMBL/GenBank/DDBJ databases">
        <authorList>
            <person name="Chiriac C."/>
            <person name="Salcher M."/>
            <person name="Ghai R."/>
            <person name="Kavagutti S V."/>
        </authorList>
    </citation>
    <scope>NUCLEOTIDE SEQUENCE</scope>
</reference>
<protein>
    <submittedName>
        <fullName evidence="1">Unannotated protein</fullName>
    </submittedName>
</protein>
<sequence length="61" mass="6995">MHIDDRIQRIEPFLSFAGVGIWKLVHGTVKQHAVSLAELPIGSHRNPRLSVRIWSAYEFLT</sequence>
<organism evidence="1">
    <name type="scientific">freshwater metagenome</name>
    <dbReference type="NCBI Taxonomy" id="449393"/>
    <lineage>
        <taxon>unclassified sequences</taxon>
        <taxon>metagenomes</taxon>
        <taxon>ecological metagenomes</taxon>
    </lineage>
</organism>
<dbReference type="EMBL" id="CAFBQJ010000100">
    <property type="protein sequence ID" value="CAB5049053.1"/>
    <property type="molecule type" value="Genomic_DNA"/>
</dbReference>
<proteinExistence type="predicted"/>
<evidence type="ECO:0000313" key="1">
    <source>
        <dbReference type="EMBL" id="CAB4548491.1"/>
    </source>
</evidence>
<dbReference type="EMBL" id="CAEZUK010000226">
    <property type="protein sequence ID" value="CAB4608578.1"/>
    <property type="molecule type" value="Genomic_DNA"/>
</dbReference>